<dbReference type="Gene3D" id="3.40.50.2300">
    <property type="match status" value="1"/>
</dbReference>
<feature type="transmembrane region" description="Helical" evidence="7">
    <location>
        <begin position="85"/>
        <end position="105"/>
    </location>
</feature>
<dbReference type="InterPro" id="IPR011006">
    <property type="entry name" value="CheY-like_superfamily"/>
</dbReference>
<evidence type="ECO:0000256" key="5">
    <source>
        <dbReference type="ARBA" id="ARBA00022777"/>
    </source>
</evidence>
<dbReference type="PANTHER" id="PTHR43711">
    <property type="entry name" value="TWO-COMPONENT HISTIDINE KINASE"/>
    <property type="match status" value="1"/>
</dbReference>
<dbReference type="SUPFAM" id="SSF47384">
    <property type="entry name" value="Homodimeric domain of signal transducing histidine kinase"/>
    <property type="match status" value="1"/>
</dbReference>
<organism evidence="10">
    <name type="scientific">mine drainage metagenome</name>
    <dbReference type="NCBI Taxonomy" id="410659"/>
    <lineage>
        <taxon>unclassified sequences</taxon>
        <taxon>metagenomes</taxon>
        <taxon>ecological metagenomes</taxon>
    </lineage>
</organism>
<dbReference type="EC" id="2.7.13.3" evidence="2"/>
<dbReference type="Pfam" id="PF00072">
    <property type="entry name" value="Response_reg"/>
    <property type="match status" value="1"/>
</dbReference>
<keyword evidence="4" id="KW-0808">Transferase</keyword>
<evidence type="ECO:0000256" key="7">
    <source>
        <dbReference type="SAM" id="Phobius"/>
    </source>
</evidence>
<dbReference type="SMART" id="SM00387">
    <property type="entry name" value="HATPase_c"/>
    <property type="match status" value="1"/>
</dbReference>
<keyword evidence="3" id="KW-0597">Phosphoprotein</keyword>
<reference evidence="10" key="1">
    <citation type="submission" date="2013-08" db="EMBL/GenBank/DDBJ databases">
        <authorList>
            <person name="Mendez C."/>
            <person name="Richter M."/>
            <person name="Ferrer M."/>
            <person name="Sanchez J."/>
        </authorList>
    </citation>
    <scope>NUCLEOTIDE SEQUENCE</scope>
</reference>
<sequence>MQQTEQCELVNELLTLHARILLRMPVFQALLIGAMGWIVLPDIPESLFAIWAVFALSAEVLRSGTAHWALRRLPVSAPQRMYRGFIALDAVSGLSIGSAAVLFLPHAPLLSQMLIEIVLFAVAAAGTAVAVSSAFMLAAYSSMVLMGASGTWVFLHPSLTSLVIVLTLAYWIFLVAVARDSERLLLRSIRIRHERDQALQSLERSDAELRAAHERIERAMQARNRVMAAASHDLRQPLQALSIYSAVLSTHPQPQTMSVVGKNIENIVRDLGEILDELLDLSSLASGSYRLQQTVFALDEVIADVCTELALTAGRKGLALTTHLAPVQMQGDSRAATRIARNLIDNAIKYTASGCVRVSVDMNEGRAILAVEDTGRGIPGSEQEHVFEEFYQLQAGDDESRGGVGLGLAIVKRLCELTRAAITIHSEPGTGTRMTVMWTGLAIGRMNPPERVTGQMRLSHWRGRRVYILDDDKEVVRSLCALLETWGLTVRGAGGAHDLQELVSVEGCPDVLIADLHLGRNQSGLAVAERLVETQGPLPVLIITADAAAVPLSDGDAPSWLTLMQKPVSSTALQAALDKCFAELPEPTRSREPAEIEASIERK</sequence>
<dbReference type="Gene3D" id="3.30.565.10">
    <property type="entry name" value="Histidine kinase-like ATPase, C-terminal domain"/>
    <property type="match status" value="1"/>
</dbReference>
<dbReference type="InterPro" id="IPR001789">
    <property type="entry name" value="Sig_transdc_resp-reg_receiver"/>
</dbReference>
<evidence type="ECO:0000256" key="3">
    <source>
        <dbReference type="ARBA" id="ARBA00022553"/>
    </source>
</evidence>
<dbReference type="SMART" id="SM00448">
    <property type="entry name" value="REC"/>
    <property type="match status" value="1"/>
</dbReference>
<dbReference type="InterPro" id="IPR050736">
    <property type="entry name" value="Sensor_HK_Regulatory"/>
</dbReference>
<keyword evidence="5 10" id="KW-0418">Kinase</keyword>
<dbReference type="SMART" id="SM00388">
    <property type="entry name" value="HisKA"/>
    <property type="match status" value="1"/>
</dbReference>
<dbReference type="InterPro" id="IPR003661">
    <property type="entry name" value="HisK_dim/P_dom"/>
</dbReference>
<feature type="transmembrane region" description="Helical" evidence="7">
    <location>
        <begin position="117"/>
        <end position="140"/>
    </location>
</feature>
<gene>
    <name evidence="10" type="ORF">B1A_08939</name>
</gene>
<dbReference type="InterPro" id="IPR036890">
    <property type="entry name" value="HATPase_C_sf"/>
</dbReference>
<dbReference type="Gene3D" id="1.10.287.130">
    <property type="match status" value="1"/>
</dbReference>
<dbReference type="PANTHER" id="PTHR43711:SF26">
    <property type="entry name" value="SENSOR HISTIDINE KINASE RCSC"/>
    <property type="match status" value="1"/>
</dbReference>
<keyword evidence="6" id="KW-0902">Two-component regulatory system</keyword>
<comment type="catalytic activity">
    <reaction evidence="1">
        <text>ATP + protein L-histidine = ADP + protein N-phospho-L-histidine.</text>
        <dbReference type="EC" id="2.7.13.3"/>
    </reaction>
</comment>
<dbReference type="GO" id="GO:0000155">
    <property type="term" value="F:phosphorelay sensor kinase activity"/>
    <property type="evidence" value="ECO:0007669"/>
    <property type="project" value="InterPro"/>
</dbReference>
<dbReference type="PRINTS" id="PR00344">
    <property type="entry name" value="BCTRLSENSOR"/>
</dbReference>
<name>T1CC99_9ZZZZ</name>
<evidence type="ECO:0000313" key="10">
    <source>
        <dbReference type="EMBL" id="EQD64280.1"/>
    </source>
</evidence>
<evidence type="ECO:0000256" key="6">
    <source>
        <dbReference type="ARBA" id="ARBA00023012"/>
    </source>
</evidence>
<feature type="domain" description="Histidine kinase" evidence="8">
    <location>
        <begin position="229"/>
        <end position="436"/>
    </location>
</feature>
<evidence type="ECO:0000259" key="9">
    <source>
        <dbReference type="PROSITE" id="PS50110"/>
    </source>
</evidence>
<dbReference type="PROSITE" id="PS50110">
    <property type="entry name" value="RESPONSE_REGULATORY"/>
    <property type="match status" value="1"/>
</dbReference>
<dbReference type="Pfam" id="PF02518">
    <property type="entry name" value="HATPase_c"/>
    <property type="match status" value="1"/>
</dbReference>
<dbReference type="Pfam" id="PF00512">
    <property type="entry name" value="HisKA"/>
    <property type="match status" value="1"/>
</dbReference>
<dbReference type="InterPro" id="IPR005467">
    <property type="entry name" value="His_kinase_dom"/>
</dbReference>
<reference evidence="10" key="2">
    <citation type="journal article" date="2014" name="ISME J.">
        <title>Microbial stratification in low pH oxic and suboxic macroscopic growths along an acid mine drainage.</title>
        <authorList>
            <person name="Mendez-Garcia C."/>
            <person name="Mesa V."/>
            <person name="Sprenger R.R."/>
            <person name="Richter M."/>
            <person name="Diez M.S."/>
            <person name="Solano J."/>
            <person name="Bargiela R."/>
            <person name="Golyshina O.V."/>
            <person name="Manteca A."/>
            <person name="Ramos J.L."/>
            <person name="Gallego J.R."/>
            <person name="Llorente I."/>
            <person name="Martins Dos Santos V.A."/>
            <person name="Jensen O.N."/>
            <person name="Pelaez A.I."/>
            <person name="Sanchez J."/>
            <person name="Ferrer M."/>
        </authorList>
    </citation>
    <scope>NUCLEOTIDE SEQUENCE</scope>
</reference>
<keyword evidence="7" id="KW-0472">Membrane</keyword>
<feature type="transmembrane region" description="Helical" evidence="7">
    <location>
        <begin position="152"/>
        <end position="173"/>
    </location>
</feature>
<dbReference type="InterPro" id="IPR036097">
    <property type="entry name" value="HisK_dim/P_sf"/>
</dbReference>
<evidence type="ECO:0000256" key="1">
    <source>
        <dbReference type="ARBA" id="ARBA00000085"/>
    </source>
</evidence>
<feature type="transmembrane region" description="Helical" evidence="7">
    <location>
        <begin position="20"/>
        <end position="40"/>
    </location>
</feature>
<keyword evidence="7" id="KW-0812">Transmembrane</keyword>
<evidence type="ECO:0000256" key="4">
    <source>
        <dbReference type="ARBA" id="ARBA00022679"/>
    </source>
</evidence>
<dbReference type="EMBL" id="AUZX01006364">
    <property type="protein sequence ID" value="EQD64280.1"/>
    <property type="molecule type" value="Genomic_DNA"/>
</dbReference>
<dbReference type="PROSITE" id="PS50109">
    <property type="entry name" value="HIS_KIN"/>
    <property type="match status" value="1"/>
</dbReference>
<dbReference type="AlphaFoldDB" id="T1CC99"/>
<accession>T1CC99</accession>
<dbReference type="InterPro" id="IPR004358">
    <property type="entry name" value="Sig_transdc_His_kin-like_C"/>
</dbReference>
<keyword evidence="7" id="KW-1133">Transmembrane helix</keyword>
<evidence type="ECO:0000259" key="8">
    <source>
        <dbReference type="PROSITE" id="PS50109"/>
    </source>
</evidence>
<evidence type="ECO:0000256" key="2">
    <source>
        <dbReference type="ARBA" id="ARBA00012438"/>
    </source>
</evidence>
<protein>
    <recommendedName>
        <fullName evidence="2">histidine kinase</fullName>
        <ecNumber evidence="2">2.7.13.3</ecNumber>
    </recommendedName>
</protein>
<proteinExistence type="predicted"/>
<dbReference type="SUPFAM" id="SSF52172">
    <property type="entry name" value="CheY-like"/>
    <property type="match status" value="1"/>
</dbReference>
<feature type="domain" description="Response regulatory" evidence="9">
    <location>
        <begin position="465"/>
        <end position="581"/>
    </location>
</feature>
<dbReference type="InterPro" id="IPR003594">
    <property type="entry name" value="HATPase_dom"/>
</dbReference>
<feature type="transmembrane region" description="Helical" evidence="7">
    <location>
        <begin position="46"/>
        <end position="64"/>
    </location>
</feature>
<dbReference type="CDD" id="cd00082">
    <property type="entry name" value="HisKA"/>
    <property type="match status" value="1"/>
</dbReference>
<comment type="caution">
    <text evidence="10">The sequence shown here is derived from an EMBL/GenBank/DDBJ whole genome shotgun (WGS) entry which is preliminary data.</text>
</comment>
<dbReference type="SUPFAM" id="SSF55874">
    <property type="entry name" value="ATPase domain of HSP90 chaperone/DNA topoisomerase II/histidine kinase"/>
    <property type="match status" value="1"/>
</dbReference>